<protein>
    <submittedName>
        <fullName evidence="1">Uncharacterized protein</fullName>
    </submittedName>
</protein>
<name>A0A8S5NKD9_9CAUD</name>
<accession>A0A8S5NKD9</accession>
<dbReference type="EMBL" id="BK015182">
    <property type="protein sequence ID" value="DAD94828.1"/>
    <property type="molecule type" value="Genomic_DNA"/>
</dbReference>
<organism evidence="1">
    <name type="scientific">Siphoviridae sp. ctiJI15</name>
    <dbReference type="NCBI Taxonomy" id="2826431"/>
    <lineage>
        <taxon>Viruses</taxon>
        <taxon>Duplodnaviria</taxon>
        <taxon>Heunggongvirae</taxon>
        <taxon>Uroviricota</taxon>
        <taxon>Caudoviricetes</taxon>
    </lineage>
</organism>
<reference evidence="1" key="1">
    <citation type="journal article" date="2021" name="Proc. Natl. Acad. Sci. U.S.A.">
        <title>A Catalog of Tens of Thousands of Viruses from Human Metagenomes Reveals Hidden Associations with Chronic Diseases.</title>
        <authorList>
            <person name="Tisza M.J."/>
            <person name="Buck C.B."/>
        </authorList>
    </citation>
    <scope>NUCLEOTIDE SEQUENCE</scope>
    <source>
        <strain evidence="1">CtiJI15</strain>
    </source>
</reference>
<sequence length="57" mass="7034">MEDVVENEVMKELIISKEDFKNCFYERKIITKQEYKEYLKNKNKSSDKFPDFFPTQF</sequence>
<proteinExistence type="predicted"/>
<evidence type="ECO:0000313" key="1">
    <source>
        <dbReference type="EMBL" id="DAD94828.1"/>
    </source>
</evidence>